<dbReference type="SUPFAM" id="SSF48452">
    <property type="entry name" value="TPR-like"/>
    <property type="match status" value="1"/>
</dbReference>
<dbReference type="Gene3D" id="2.60.120.620">
    <property type="entry name" value="q2cbj1_9rhob like domain"/>
    <property type="match status" value="1"/>
</dbReference>
<dbReference type="InterPro" id="IPR011990">
    <property type="entry name" value="TPR-like_helical_dom_sf"/>
</dbReference>
<reference evidence="3" key="1">
    <citation type="submission" date="2022-11" db="EMBL/GenBank/DDBJ databases">
        <authorList>
            <person name="Morgan W.R."/>
            <person name="Tartar A."/>
        </authorList>
    </citation>
    <scope>NUCLEOTIDE SEQUENCE</scope>
    <source>
        <strain evidence="3">ARSEF 373</strain>
    </source>
</reference>
<dbReference type="SMART" id="SM00028">
    <property type="entry name" value="TPR"/>
    <property type="match status" value="3"/>
</dbReference>
<keyword evidence="4" id="KW-1185">Reference proteome</keyword>
<dbReference type="InterPro" id="IPR019734">
    <property type="entry name" value="TPR_rpt"/>
</dbReference>
<protein>
    <submittedName>
        <fullName evidence="3">Uncharacterized protein</fullName>
    </submittedName>
</protein>
<dbReference type="Proteomes" id="UP001146120">
    <property type="component" value="Unassembled WGS sequence"/>
</dbReference>
<dbReference type="Gene3D" id="1.25.40.10">
    <property type="entry name" value="Tetratricopeptide repeat domain"/>
    <property type="match status" value="1"/>
</dbReference>
<evidence type="ECO:0000256" key="2">
    <source>
        <dbReference type="ARBA" id="ARBA00022803"/>
    </source>
</evidence>
<evidence type="ECO:0000313" key="3">
    <source>
        <dbReference type="EMBL" id="DBA04882.1"/>
    </source>
</evidence>
<name>A0AAV2ZDX2_9STRA</name>
<gene>
    <name evidence="3" type="ORF">N0F65_006884</name>
</gene>
<evidence type="ECO:0000256" key="1">
    <source>
        <dbReference type="ARBA" id="ARBA00022737"/>
    </source>
</evidence>
<dbReference type="GO" id="GO:0051879">
    <property type="term" value="F:Hsp90 protein binding"/>
    <property type="evidence" value="ECO:0007669"/>
    <property type="project" value="TreeGrafter"/>
</dbReference>
<comment type="caution">
    <text evidence="3">The sequence shown here is derived from an EMBL/GenBank/DDBJ whole genome shotgun (WGS) entry which is preliminary data.</text>
</comment>
<accession>A0AAV2ZDX2</accession>
<dbReference type="PANTHER" id="PTHR22904:SF523">
    <property type="entry name" value="STRESS-INDUCED-PHOSPHOPROTEIN 1"/>
    <property type="match status" value="1"/>
</dbReference>
<keyword evidence="2" id="KW-0802">TPR repeat</keyword>
<organism evidence="3 4">
    <name type="scientific">Lagenidium giganteum</name>
    <dbReference type="NCBI Taxonomy" id="4803"/>
    <lineage>
        <taxon>Eukaryota</taxon>
        <taxon>Sar</taxon>
        <taxon>Stramenopiles</taxon>
        <taxon>Oomycota</taxon>
        <taxon>Peronosporomycetes</taxon>
        <taxon>Pythiales</taxon>
        <taxon>Pythiaceae</taxon>
    </lineage>
</organism>
<evidence type="ECO:0000313" key="4">
    <source>
        <dbReference type="Proteomes" id="UP001146120"/>
    </source>
</evidence>
<dbReference type="AlphaFoldDB" id="A0AAV2ZDX2"/>
<sequence>MRLDHFTRGTDRQWLFEFQIPSVTMTVLEAAGDGSFDASAADALAVAEELREQGNAAFKAKDFEAASKLYTLAIEKDRENQLLYSNRSAAFSQLKQFDRALEDAERAIALARGWAKGYLRKAMACEGLERWQEAIEAHRAIAKLEPESPDAKKALKRVQVLLKRASDESVAVKKGFLGKTTSIFGTSSESETECKWKTMLRRLKEGCSKSGRNARGESVVLDDGVFAKLLVEREFQQLIYPGIPKEQLTHAPKNLQELLEDPWYEEELVALMPKVQDKAQSVLENVKKKGAAQGEFMDPTTEAMLRPQVLQEAFGREVLSMVHRINHKKHVMLANDSRTLADPSSDYATWDQLPDEFLGDLLRQKDSTQGNLPGVAVLDDFMGEEWRPLLWNDVQRMSKNQLLLKMTASVDEQLLNPKKKRADNNNDAVLPRMGGHGRMRFLDHAECQQDYPAIAELLEKLQALPYEINKKRSLQSQLCAQFARCTSIHHLGRGDQQRLRLDCGAGDRDNGFKLSCLYWFNPADADCAATESPGDENSLLQLRISVDEDARVQRIVPTADRLVMWNSRTVLNEITPVKSQELFYLCFWIHGKTLG</sequence>
<dbReference type="EMBL" id="DAKRPA010000004">
    <property type="protein sequence ID" value="DBA04882.1"/>
    <property type="molecule type" value="Genomic_DNA"/>
</dbReference>
<keyword evidence="1" id="KW-0677">Repeat</keyword>
<dbReference type="PANTHER" id="PTHR22904">
    <property type="entry name" value="TPR REPEAT CONTAINING PROTEIN"/>
    <property type="match status" value="1"/>
</dbReference>
<proteinExistence type="predicted"/>
<reference evidence="3" key="2">
    <citation type="journal article" date="2023" name="Microbiol Resour">
        <title>Decontamination and Annotation of the Draft Genome Sequence of the Oomycete Lagenidium giganteum ARSEF 373.</title>
        <authorList>
            <person name="Morgan W.R."/>
            <person name="Tartar A."/>
        </authorList>
    </citation>
    <scope>NUCLEOTIDE SEQUENCE</scope>
    <source>
        <strain evidence="3">ARSEF 373</strain>
    </source>
</reference>